<accession>A0A1I6SYH0</accession>
<evidence type="ECO:0000313" key="12">
    <source>
        <dbReference type="EMBL" id="SFS82035.1"/>
    </source>
</evidence>
<dbReference type="FunFam" id="3.40.430.10:FF:000001">
    <property type="entry name" value="Dihydrofolate reductase"/>
    <property type="match status" value="1"/>
</dbReference>
<keyword evidence="6 8" id="KW-0560">Oxidoreductase</keyword>
<dbReference type="Proteomes" id="UP000199139">
    <property type="component" value="Unassembled WGS sequence"/>
</dbReference>
<evidence type="ECO:0000313" key="13">
    <source>
        <dbReference type="Proteomes" id="UP000199139"/>
    </source>
</evidence>
<name>A0A1I6SYH0_9BACI</name>
<dbReference type="RefSeq" id="WP_062319378.1">
    <property type="nucleotide sequence ID" value="NZ_BJWJ01000010.1"/>
</dbReference>
<dbReference type="GO" id="GO:0046654">
    <property type="term" value="P:tetrahydrofolate biosynthetic process"/>
    <property type="evidence" value="ECO:0007669"/>
    <property type="project" value="UniProtKB-UniPathway"/>
</dbReference>
<evidence type="ECO:0000256" key="5">
    <source>
        <dbReference type="ARBA" id="ARBA00022857"/>
    </source>
</evidence>
<comment type="catalytic activity">
    <reaction evidence="8">
        <text>(6S)-5,6,7,8-tetrahydrofolate + NADP(+) = 7,8-dihydrofolate + NADPH + H(+)</text>
        <dbReference type="Rhea" id="RHEA:15009"/>
        <dbReference type="ChEBI" id="CHEBI:15378"/>
        <dbReference type="ChEBI" id="CHEBI:57451"/>
        <dbReference type="ChEBI" id="CHEBI:57453"/>
        <dbReference type="ChEBI" id="CHEBI:57783"/>
        <dbReference type="ChEBI" id="CHEBI:58349"/>
        <dbReference type="EC" id="1.5.1.3"/>
    </reaction>
</comment>
<evidence type="ECO:0000256" key="4">
    <source>
        <dbReference type="ARBA" id="ARBA00022563"/>
    </source>
</evidence>
<dbReference type="AlphaFoldDB" id="A0A1I6SYH0"/>
<dbReference type="PRINTS" id="PR00070">
    <property type="entry name" value="DHFR"/>
</dbReference>
<keyword evidence="14" id="KW-1185">Reference proteome</keyword>
<dbReference type="PROSITE" id="PS51330">
    <property type="entry name" value="DHFR_2"/>
    <property type="match status" value="1"/>
</dbReference>
<evidence type="ECO:0000256" key="1">
    <source>
        <dbReference type="ARBA" id="ARBA00004903"/>
    </source>
</evidence>
<dbReference type="InterPro" id="IPR024072">
    <property type="entry name" value="DHFR-like_dom_sf"/>
</dbReference>
<dbReference type="InterPro" id="IPR017925">
    <property type="entry name" value="DHFR_CS"/>
</dbReference>
<dbReference type="STRING" id="306541.SAMN05421668_11156"/>
<dbReference type="InterPro" id="IPR012259">
    <property type="entry name" value="DHFR"/>
</dbReference>
<dbReference type="GO" id="GO:0046655">
    <property type="term" value="P:folic acid metabolic process"/>
    <property type="evidence" value="ECO:0007669"/>
    <property type="project" value="TreeGrafter"/>
</dbReference>
<dbReference type="SUPFAM" id="SSF53597">
    <property type="entry name" value="Dihydrofolate reductase-like"/>
    <property type="match status" value="1"/>
</dbReference>
<sequence length="169" mass="19922">MISLIAAHGKDFVIGKDNWMPWDLPRDLQFFKNQTLGKTIVMGRKTFESFKKPLKDRHHMVLTRQTDFTYPGVEVYHDIEDLKQALQARDDEVMIIGGGEIYKQFLPVADRLYITYIDASFEGDTYFPDYRDAGFVETSKEQGVKDSENPYDYYFIQYDREYLDKTVKE</sequence>
<dbReference type="CDD" id="cd00209">
    <property type="entry name" value="DHFR"/>
    <property type="match status" value="1"/>
</dbReference>
<dbReference type="GO" id="GO:0004146">
    <property type="term" value="F:dihydrofolate reductase activity"/>
    <property type="evidence" value="ECO:0007669"/>
    <property type="project" value="UniProtKB-EC"/>
</dbReference>
<dbReference type="GO" id="GO:0005829">
    <property type="term" value="C:cytosol"/>
    <property type="evidence" value="ECO:0007669"/>
    <property type="project" value="TreeGrafter"/>
</dbReference>
<dbReference type="InterPro" id="IPR001796">
    <property type="entry name" value="DHFR_dom"/>
</dbReference>
<keyword evidence="5 8" id="KW-0521">NADP</keyword>
<evidence type="ECO:0000256" key="8">
    <source>
        <dbReference type="PIRNR" id="PIRNR000194"/>
    </source>
</evidence>
<evidence type="ECO:0000313" key="11">
    <source>
        <dbReference type="EMBL" id="GEM04271.1"/>
    </source>
</evidence>
<feature type="domain" description="DHFR" evidence="10">
    <location>
        <begin position="1"/>
        <end position="160"/>
    </location>
</feature>
<keyword evidence="4 8" id="KW-0554">One-carbon metabolism</keyword>
<evidence type="ECO:0000256" key="3">
    <source>
        <dbReference type="ARBA" id="ARBA00012856"/>
    </source>
</evidence>
<dbReference type="PANTHER" id="PTHR48069:SF3">
    <property type="entry name" value="DIHYDROFOLATE REDUCTASE"/>
    <property type="match status" value="1"/>
</dbReference>
<dbReference type="GO" id="GO:0046452">
    <property type="term" value="P:dihydrofolate metabolic process"/>
    <property type="evidence" value="ECO:0007669"/>
    <property type="project" value="TreeGrafter"/>
</dbReference>
<comment type="similarity">
    <text evidence="2 8 9">Belongs to the dihydrofolate reductase family.</text>
</comment>
<reference evidence="12 13" key="1">
    <citation type="submission" date="2016-10" db="EMBL/GenBank/DDBJ databases">
        <authorList>
            <person name="de Groot N.N."/>
        </authorList>
    </citation>
    <scope>NUCLEOTIDE SEQUENCE [LARGE SCALE GENOMIC DNA]</scope>
    <source>
        <strain evidence="12 13">DSM 17074</strain>
    </source>
</reference>
<dbReference type="GO" id="GO:0070401">
    <property type="term" value="F:NADP+ binding"/>
    <property type="evidence" value="ECO:0007669"/>
    <property type="project" value="UniProtKB-ARBA"/>
</dbReference>
<evidence type="ECO:0000259" key="10">
    <source>
        <dbReference type="PROSITE" id="PS51330"/>
    </source>
</evidence>
<gene>
    <name evidence="11" type="primary">folA</name>
    <name evidence="11" type="ORF">HMI01_12590</name>
    <name evidence="12" type="ORF">SAMN05421668_11156</name>
</gene>
<comment type="function">
    <text evidence="7 8">Key enzyme in folate metabolism. Catalyzes an essential reaction for de novo glycine and purine synthesis, and for DNA precursor synthesis.</text>
</comment>
<dbReference type="Pfam" id="PF00186">
    <property type="entry name" value="DHFR_1"/>
    <property type="match status" value="1"/>
</dbReference>
<dbReference type="UniPathway" id="UPA00077">
    <property type="reaction ID" value="UER00158"/>
</dbReference>
<dbReference type="PIRSF" id="PIRSF000194">
    <property type="entry name" value="DHFR"/>
    <property type="match status" value="1"/>
</dbReference>
<dbReference type="OrthoDB" id="9804315at2"/>
<dbReference type="GO" id="GO:0006730">
    <property type="term" value="P:one-carbon metabolic process"/>
    <property type="evidence" value="ECO:0007669"/>
    <property type="project" value="UniProtKB-KW"/>
</dbReference>
<evidence type="ECO:0000256" key="9">
    <source>
        <dbReference type="RuleBase" id="RU004474"/>
    </source>
</evidence>
<dbReference type="Gene3D" id="3.40.430.10">
    <property type="entry name" value="Dihydrofolate Reductase, subunit A"/>
    <property type="match status" value="1"/>
</dbReference>
<evidence type="ECO:0000256" key="6">
    <source>
        <dbReference type="ARBA" id="ARBA00023002"/>
    </source>
</evidence>
<dbReference type="EC" id="1.5.1.3" evidence="3 8"/>
<dbReference type="EMBL" id="FPAI01000011">
    <property type="protein sequence ID" value="SFS82035.1"/>
    <property type="molecule type" value="Genomic_DNA"/>
</dbReference>
<protein>
    <recommendedName>
        <fullName evidence="3 8">Dihydrofolate reductase</fullName>
        <ecNumber evidence="3 8">1.5.1.3</ecNumber>
    </recommendedName>
</protein>
<dbReference type="EMBL" id="BJWJ01000010">
    <property type="protein sequence ID" value="GEM04271.1"/>
    <property type="molecule type" value="Genomic_DNA"/>
</dbReference>
<reference evidence="11 14" key="2">
    <citation type="submission" date="2019-07" db="EMBL/GenBank/DDBJ databases">
        <title>Whole genome shotgun sequence of Halolactibacillus miurensis NBRC 100873.</title>
        <authorList>
            <person name="Hosoyama A."/>
            <person name="Uohara A."/>
            <person name="Ohji S."/>
            <person name="Ichikawa N."/>
        </authorList>
    </citation>
    <scope>NUCLEOTIDE SEQUENCE [LARGE SCALE GENOMIC DNA]</scope>
    <source>
        <strain evidence="11 14">NBRC 100873</strain>
    </source>
</reference>
<dbReference type="Proteomes" id="UP000321773">
    <property type="component" value="Unassembled WGS sequence"/>
</dbReference>
<evidence type="ECO:0000256" key="7">
    <source>
        <dbReference type="ARBA" id="ARBA00025067"/>
    </source>
</evidence>
<evidence type="ECO:0000313" key="14">
    <source>
        <dbReference type="Proteomes" id="UP000321773"/>
    </source>
</evidence>
<dbReference type="PROSITE" id="PS00075">
    <property type="entry name" value="DHFR_1"/>
    <property type="match status" value="1"/>
</dbReference>
<dbReference type="PANTHER" id="PTHR48069">
    <property type="entry name" value="DIHYDROFOLATE REDUCTASE"/>
    <property type="match status" value="1"/>
</dbReference>
<comment type="pathway">
    <text evidence="1 8">Cofactor biosynthesis; tetrahydrofolate biosynthesis; 5,6,7,8-tetrahydrofolate from 7,8-dihydrofolate: step 1/1.</text>
</comment>
<evidence type="ECO:0000256" key="2">
    <source>
        <dbReference type="ARBA" id="ARBA00009539"/>
    </source>
</evidence>
<proteinExistence type="inferred from homology"/>
<organism evidence="12 13">
    <name type="scientific">Halolactibacillus miurensis</name>
    <dbReference type="NCBI Taxonomy" id="306541"/>
    <lineage>
        <taxon>Bacteria</taxon>
        <taxon>Bacillati</taxon>
        <taxon>Bacillota</taxon>
        <taxon>Bacilli</taxon>
        <taxon>Bacillales</taxon>
        <taxon>Bacillaceae</taxon>
        <taxon>Halolactibacillus</taxon>
    </lineage>
</organism>